<keyword evidence="6" id="KW-0479">Metal-binding</keyword>
<keyword evidence="9" id="KW-0833">Ubl conjugation pathway</keyword>
<evidence type="ECO:0000313" key="23">
    <source>
        <dbReference type="Proteomes" id="UP001168877"/>
    </source>
</evidence>
<evidence type="ECO:0000256" key="15">
    <source>
        <dbReference type="ARBA" id="ARBA00047899"/>
    </source>
</evidence>
<dbReference type="InterPro" id="IPR013083">
    <property type="entry name" value="Znf_RING/FYVE/PHD"/>
</dbReference>
<dbReference type="PANTHER" id="PTHR46279:SF31">
    <property type="entry name" value="RING-H2 FINGER PROTEIN ATL20-LIKE ISOFORM X1"/>
    <property type="match status" value="1"/>
</dbReference>
<evidence type="ECO:0000256" key="19">
    <source>
        <dbReference type="SAM" id="Phobius"/>
    </source>
</evidence>
<dbReference type="GO" id="GO:0016020">
    <property type="term" value="C:membrane"/>
    <property type="evidence" value="ECO:0007669"/>
    <property type="project" value="UniProtKB-SubCell"/>
</dbReference>
<keyword evidence="7 20" id="KW-0732">Signal</keyword>
<sequence length="671" mass="74295">MSSSHQLFFFCLLLIFFSVIRISTSVNTCPISCHATGLGPVIRFPFRREDQPIPCGYPGFELSCNNRSQTILNLPKLGNFTVQNINYKSQTIWINDPDYCLPKRFLRSFSLSDTPFSVENLMEFTFYNCSSAGNTVTDVPRSRMVSCMSRDNFTVVAVPTYWSNVSGQGIPRLCSVIVNVVIPFFWPSWSGLQQGVPLKWDGPDCKSCEEHGGTCGFENDIRSVGCANLSGSGLPRSAKYGIIIGVAITGLLCLIGIAFYLEGPMTEIVHDRCHPGFTYGIRDQHIDWMVFWETKSRQTKYGDGPSVNKCPISCHATGLGPVIRFPFRRNDQPFPCGYPGFELSCNNRSQTILNLPKLGNFTVQSINYKSQTIWINDPDYCLPKRLLRSFSLSGTPFNVENLMEFTFYNCSSVGNTVTDVPGSRMVSCMSGDKFTVVAVPTYWSNVSGQGIPRSCLVIDTVVIPFFWPSWSGLEQGVPLKWDDPDCKSCEERGGTCGFENDITPIWSVGCANLPGSGLPRSAKYGIVIGVAIPGLLSFIGIACYLCGRVRNYYHRRSHHSGTEFMSTIMPQSMIILTGLDTPTIESYPKTLLGESGRLPKPSDNTCSICLCEYQPKETLRSIPECNHYFHVSCIDEWLRLNATCPVCRNSPEGSATVTPSTSTSSSSSSLL</sequence>
<dbReference type="PROSITE" id="PS50089">
    <property type="entry name" value="ZF_RING_2"/>
    <property type="match status" value="1"/>
</dbReference>
<dbReference type="AlphaFoldDB" id="A0AA39S8P4"/>
<feature type="region of interest" description="Disordered" evidence="18">
    <location>
        <begin position="651"/>
        <end position="671"/>
    </location>
</feature>
<keyword evidence="10" id="KW-0862">Zinc</keyword>
<name>A0AA39S8P4_ACESA</name>
<evidence type="ECO:0000256" key="4">
    <source>
        <dbReference type="ARBA" id="ARBA00022679"/>
    </source>
</evidence>
<keyword evidence="8 17" id="KW-0863">Zinc-finger</keyword>
<evidence type="ECO:0000256" key="13">
    <source>
        <dbReference type="ARBA" id="ARBA00023180"/>
    </source>
</evidence>
<dbReference type="EMBL" id="JAUESC010000382">
    <property type="protein sequence ID" value="KAK0587796.1"/>
    <property type="molecule type" value="Genomic_DNA"/>
</dbReference>
<evidence type="ECO:0000256" key="9">
    <source>
        <dbReference type="ARBA" id="ARBA00022786"/>
    </source>
</evidence>
<evidence type="ECO:0000256" key="6">
    <source>
        <dbReference type="ARBA" id="ARBA00022723"/>
    </source>
</evidence>
<dbReference type="GO" id="GO:0030247">
    <property type="term" value="F:polysaccharide binding"/>
    <property type="evidence" value="ECO:0007669"/>
    <property type="project" value="InterPro"/>
</dbReference>
<dbReference type="InterPro" id="IPR025287">
    <property type="entry name" value="WAK_GUB"/>
</dbReference>
<feature type="compositionally biased region" description="Low complexity" evidence="18">
    <location>
        <begin position="654"/>
        <end position="671"/>
    </location>
</feature>
<dbReference type="PANTHER" id="PTHR46279">
    <property type="entry name" value="RING/U-BOX SUPERFAMILY PROTEIN"/>
    <property type="match status" value="1"/>
</dbReference>
<dbReference type="GO" id="GO:0061630">
    <property type="term" value="F:ubiquitin protein ligase activity"/>
    <property type="evidence" value="ECO:0007669"/>
    <property type="project" value="UniProtKB-EC"/>
</dbReference>
<comment type="caution">
    <text evidence="22">The sequence shown here is derived from an EMBL/GenBank/DDBJ whole genome shotgun (WGS) entry which is preliminary data.</text>
</comment>
<keyword evidence="12 19" id="KW-0472">Membrane</keyword>
<comment type="subcellular location">
    <subcellularLocation>
        <location evidence="2">Membrane</location>
        <topology evidence="2">Single-pass membrane protein</topology>
    </subcellularLocation>
</comment>
<dbReference type="Gene3D" id="3.30.40.10">
    <property type="entry name" value="Zinc/RING finger domain, C3HC4 (zinc finger)"/>
    <property type="match status" value="1"/>
</dbReference>
<evidence type="ECO:0000256" key="18">
    <source>
        <dbReference type="SAM" id="MobiDB-lite"/>
    </source>
</evidence>
<feature type="transmembrane region" description="Helical" evidence="19">
    <location>
        <begin position="240"/>
        <end position="261"/>
    </location>
</feature>
<organism evidence="22 23">
    <name type="scientific">Acer saccharum</name>
    <name type="common">Sugar maple</name>
    <dbReference type="NCBI Taxonomy" id="4024"/>
    <lineage>
        <taxon>Eukaryota</taxon>
        <taxon>Viridiplantae</taxon>
        <taxon>Streptophyta</taxon>
        <taxon>Embryophyta</taxon>
        <taxon>Tracheophyta</taxon>
        <taxon>Spermatophyta</taxon>
        <taxon>Magnoliopsida</taxon>
        <taxon>eudicotyledons</taxon>
        <taxon>Gunneridae</taxon>
        <taxon>Pentapetalae</taxon>
        <taxon>rosids</taxon>
        <taxon>malvids</taxon>
        <taxon>Sapindales</taxon>
        <taxon>Sapindaceae</taxon>
        <taxon>Hippocastanoideae</taxon>
        <taxon>Acereae</taxon>
        <taxon>Acer</taxon>
    </lineage>
</organism>
<dbReference type="Pfam" id="PF14380">
    <property type="entry name" value="WAK_assoc"/>
    <property type="match status" value="2"/>
</dbReference>
<evidence type="ECO:0000256" key="8">
    <source>
        <dbReference type="ARBA" id="ARBA00022771"/>
    </source>
</evidence>
<reference evidence="22" key="2">
    <citation type="submission" date="2023-06" db="EMBL/GenBank/DDBJ databases">
        <authorList>
            <person name="Swenson N.G."/>
            <person name="Wegrzyn J.L."/>
            <person name="Mcevoy S.L."/>
        </authorList>
    </citation>
    <scope>NUCLEOTIDE SEQUENCE</scope>
    <source>
        <strain evidence="22">NS2018</strain>
        <tissue evidence="22">Leaf</tissue>
    </source>
</reference>
<gene>
    <name evidence="22" type="ORF">LWI29_029092</name>
</gene>
<feature type="signal peptide" evidence="20">
    <location>
        <begin position="1"/>
        <end position="25"/>
    </location>
</feature>
<keyword evidence="5 19" id="KW-0812">Transmembrane</keyword>
<evidence type="ECO:0000256" key="17">
    <source>
        <dbReference type="PROSITE-ProRule" id="PRU00175"/>
    </source>
</evidence>
<dbReference type="GO" id="GO:0008270">
    <property type="term" value="F:zinc ion binding"/>
    <property type="evidence" value="ECO:0007669"/>
    <property type="project" value="UniProtKB-KW"/>
</dbReference>
<dbReference type="GO" id="GO:0004674">
    <property type="term" value="F:protein serine/threonine kinase activity"/>
    <property type="evidence" value="ECO:0007669"/>
    <property type="project" value="UniProtKB-KW"/>
</dbReference>
<reference evidence="22" key="1">
    <citation type="journal article" date="2022" name="Plant J.">
        <title>Strategies of tolerance reflected in two North American maple genomes.</title>
        <authorList>
            <person name="McEvoy S.L."/>
            <person name="Sezen U.U."/>
            <person name="Trouern-Trend A."/>
            <person name="McMahon S.M."/>
            <person name="Schaberg P.G."/>
            <person name="Yang J."/>
            <person name="Wegrzyn J.L."/>
            <person name="Swenson N.G."/>
        </authorList>
    </citation>
    <scope>NUCLEOTIDE SEQUENCE</scope>
    <source>
        <strain evidence="22">NS2018</strain>
    </source>
</reference>
<keyword evidence="23" id="KW-1185">Reference proteome</keyword>
<evidence type="ECO:0000256" key="3">
    <source>
        <dbReference type="ARBA" id="ARBA00004906"/>
    </source>
</evidence>
<keyword evidence="11 19" id="KW-1133">Transmembrane helix</keyword>
<dbReference type="InterPro" id="IPR032872">
    <property type="entry name" value="WAK_assoc_C"/>
</dbReference>
<keyword evidence="13" id="KW-0325">Glycoprotein</keyword>
<protein>
    <recommendedName>
        <fullName evidence="21">RING-type domain-containing protein</fullName>
    </recommendedName>
</protein>
<comment type="similarity">
    <text evidence="14">Belongs to the RING-type zinc finger family. ATL subfamily.</text>
</comment>
<evidence type="ECO:0000256" key="1">
    <source>
        <dbReference type="ARBA" id="ARBA00000900"/>
    </source>
</evidence>
<evidence type="ECO:0000259" key="21">
    <source>
        <dbReference type="PROSITE" id="PS50089"/>
    </source>
</evidence>
<comment type="catalytic activity">
    <reaction evidence="1">
        <text>S-ubiquitinyl-[E2 ubiquitin-conjugating enzyme]-L-cysteine + [acceptor protein]-L-lysine = [E2 ubiquitin-conjugating enzyme]-L-cysteine + N(6)-ubiquitinyl-[acceptor protein]-L-lysine.</text>
        <dbReference type="EC" id="2.3.2.27"/>
    </reaction>
</comment>
<dbReference type="Pfam" id="PF13639">
    <property type="entry name" value="zf-RING_2"/>
    <property type="match status" value="1"/>
</dbReference>
<dbReference type="CDD" id="cd16461">
    <property type="entry name" value="RING-H2_EL5-like"/>
    <property type="match status" value="1"/>
</dbReference>
<dbReference type="SUPFAM" id="SSF57850">
    <property type="entry name" value="RING/U-box"/>
    <property type="match status" value="1"/>
</dbReference>
<evidence type="ECO:0000256" key="16">
    <source>
        <dbReference type="ARBA" id="ARBA00048679"/>
    </source>
</evidence>
<dbReference type="Proteomes" id="UP001168877">
    <property type="component" value="Unassembled WGS sequence"/>
</dbReference>
<evidence type="ECO:0000256" key="2">
    <source>
        <dbReference type="ARBA" id="ARBA00004167"/>
    </source>
</evidence>
<dbReference type="InterPro" id="IPR046948">
    <property type="entry name" value="ATL20-22-like"/>
</dbReference>
<evidence type="ECO:0000256" key="11">
    <source>
        <dbReference type="ARBA" id="ARBA00022989"/>
    </source>
</evidence>
<evidence type="ECO:0000256" key="12">
    <source>
        <dbReference type="ARBA" id="ARBA00023136"/>
    </source>
</evidence>
<proteinExistence type="inferred from homology"/>
<comment type="catalytic activity">
    <reaction evidence="15">
        <text>L-threonyl-[protein] + ATP = O-phospho-L-threonyl-[protein] + ADP + H(+)</text>
        <dbReference type="Rhea" id="RHEA:46608"/>
        <dbReference type="Rhea" id="RHEA-COMP:11060"/>
        <dbReference type="Rhea" id="RHEA-COMP:11605"/>
        <dbReference type="ChEBI" id="CHEBI:15378"/>
        <dbReference type="ChEBI" id="CHEBI:30013"/>
        <dbReference type="ChEBI" id="CHEBI:30616"/>
        <dbReference type="ChEBI" id="CHEBI:61977"/>
        <dbReference type="ChEBI" id="CHEBI:456216"/>
        <dbReference type="EC" id="2.7.11.1"/>
    </reaction>
</comment>
<evidence type="ECO:0000256" key="5">
    <source>
        <dbReference type="ARBA" id="ARBA00022692"/>
    </source>
</evidence>
<comment type="catalytic activity">
    <reaction evidence="16">
        <text>L-seryl-[protein] + ATP = O-phospho-L-seryl-[protein] + ADP + H(+)</text>
        <dbReference type="Rhea" id="RHEA:17989"/>
        <dbReference type="Rhea" id="RHEA-COMP:9863"/>
        <dbReference type="Rhea" id="RHEA-COMP:11604"/>
        <dbReference type="ChEBI" id="CHEBI:15378"/>
        <dbReference type="ChEBI" id="CHEBI:29999"/>
        <dbReference type="ChEBI" id="CHEBI:30616"/>
        <dbReference type="ChEBI" id="CHEBI:83421"/>
        <dbReference type="ChEBI" id="CHEBI:456216"/>
        <dbReference type="EC" id="2.7.11.1"/>
    </reaction>
</comment>
<feature type="domain" description="RING-type" evidence="21">
    <location>
        <begin position="606"/>
        <end position="648"/>
    </location>
</feature>
<keyword evidence="4" id="KW-0808">Transferase</keyword>
<evidence type="ECO:0000256" key="14">
    <source>
        <dbReference type="ARBA" id="ARBA00024209"/>
    </source>
</evidence>
<feature type="transmembrane region" description="Helical" evidence="19">
    <location>
        <begin position="524"/>
        <end position="547"/>
    </location>
</feature>
<feature type="chain" id="PRO_5041467852" description="RING-type domain-containing protein" evidence="20">
    <location>
        <begin position="26"/>
        <end position="671"/>
    </location>
</feature>
<evidence type="ECO:0000256" key="10">
    <source>
        <dbReference type="ARBA" id="ARBA00022833"/>
    </source>
</evidence>
<evidence type="ECO:0000256" key="7">
    <source>
        <dbReference type="ARBA" id="ARBA00022729"/>
    </source>
</evidence>
<comment type="pathway">
    <text evidence="3">Protein modification; protein ubiquitination.</text>
</comment>
<evidence type="ECO:0000256" key="20">
    <source>
        <dbReference type="SAM" id="SignalP"/>
    </source>
</evidence>
<accession>A0AA39S8P4</accession>
<dbReference type="InterPro" id="IPR001841">
    <property type="entry name" value="Znf_RING"/>
</dbReference>
<dbReference type="SMART" id="SM00184">
    <property type="entry name" value="RING"/>
    <property type="match status" value="1"/>
</dbReference>
<dbReference type="Pfam" id="PF13947">
    <property type="entry name" value="GUB_WAK_bind"/>
    <property type="match status" value="2"/>
</dbReference>
<evidence type="ECO:0000313" key="22">
    <source>
        <dbReference type="EMBL" id="KAK0587796.1"/>
    </source>
</evidence>